<reference evidence="2 3" key="1">
    <citation type="submission" date="2023-05" db="EMBL/GenBank/DDBJ databases">
        <title>Comparative genomics reveals the evidence of polycyclic aromatic hydrocarbons degradation in moderately halophilic genus Pontibacillus.</title>
        <authorList>
            <person name="Yang H."/>
            <person name="Qian Z."/>
        </authorList>
    </citation>
    <scope>NUCLEOTIDE SEQUENCE [LARGE SCALE GENOMIC DNA]</scope>
    <source>
        <strain evidence="3">HN14</strain>
    </source>
</reference>
<evidence type="ECO:0000313" key="2">
    <source>
        <dbReference type="EMBL" id="WIF98342.1"/>
    </source>
</evidence>
<dbReference type="EMBL" id="CP126446">
    <property type="protein sequence ID" value="WIF98342.1"/>
    <property type="molecule type" value="Genomic_DNA"/>
</dbReference>
<gene>
    <name evidence="2" type="ORF">QNI29_01250</name>
</gene>
<feature type="transmembrane region" description="Helical" evidence="1">
    <location>
        <begin position="100"/>
        <end position="118"/>
    </location>
</feature>
<keyword evidence="1" id="KW-0472">Membrane</keyword>
<keyword evidence="1" id="KW-1133">Transmembrane helix</keyword>
<accession>A0ABY8UXE7</accession>
<feature type="transmembrane region" description="Helical" evidence="1">
    <location>
        <begin position="31"/>
        <end position="49"/>
    </location>
</feature>
<name>A0ABY8UXE7_9BACI</name>
<proteinExistence type="predicted"/>
<protein>
    <submittedName>
        <fullName evidence="2">Uncharacterized protein</fullName>
    </submittedName>
</protein>
<evidence type="ECO:0000313" key="3">
    <source>
        <dbReference type="Proteomes" id="UP001236652"/>
    </source>
</evidence>
<feature type="transmembrane region" description="Helical" evidence="1">
    <location>
        <begin position="138"/>
        <end position="160"/>
    </location>
</feature>
<feature type="transmembrane region" description="Helical" evidence="1">
    <location>
        <begin position="69"/>
        <end position="88"/>
    </location>
</feature>
<evidence type="ECO:0000256" key="1">
    <source>
        <dbReference type="SAM" id="Phobius"/>
    </source>
</evidence>
<organism evidence="2 3">
    <name type="scientific">Pontibacillus chungwhensis</name>
    <dbReference type="NCBI Taxonomy" id="265426"/>
    <lineage>
        <taxon>Bacteria</taxon>
        <taxon>Bacillati</taxon>
        <taxon>Bacillota</taxon>
        <taxon>Bacilli</taxon>
        <taxon>Bacillales</taxon>
        <taxon>Bacillaceae</taxon>
        <taxon>Pontibacillus</taxon>
    </lineage>
</organism>
<keyword evidence="1" id="KW-0812">Transmembrane</keyword>
<dbReference type="Proteomes" id="UP001236652">
    <property type="component" value="Chromosome"/>
</dbReference>
<dbReference type="RefSeq" id="WP_231419610.1">
    <property type="nucleotide sequence ID" value="NZ_CP126446.1"/>
</dbReference>
<feature type="transmembrane region" description="Helical" evidence="1">
    <location>
        <begin position="7"/>
        <end position="25"/>
    </location>
</feature>
<keyword evidence="3" id="KW-1185">Reference proteome</keyword>
<sequence length="162" mass="18135">MEMLRSNYKGVSGFVIVAIVGLMAAVSFLSLPFYILYIAIYMLAFLQLLTDASVEASRSSSDERVLKRFVWKVIKAFPIFFVFMLVIMDGELGRGAGEDSDTFFLLGTLVVSFVFARLRKNPTHYQDPDPLRESQVRLASLLLAIALVFFTTLFGVGHLFSS</sequence>